<proteinExistence type="predicted"/>
<reference evidence="2 3" key="1">
    <citation type="journal article" date="2024" name="IMA Fungus">
        <title>IMA Genome - F19 : A genome assembly and annotation guide to empower mycologists, including annotated draft genome sequences of Ceratocystis pirilliformis, Diaporthe australafricana, Fusarium ophioides, Paecilomyces lecythidis, and Sporothrix stenoceras.</title>
        <authorList>
            <person name="Aylward J."/>
            <person name="Wilson A.M."/>
            <person name="Visagie C.M."/>
            <person name="Spraker J."/>
            <person name="Barnes I."/>
            <person name="Buitendag C."/>
            <person name="Ceriani C."/>
            <person name="Del Mar Angel L."/>
            <person name="du Plessis D."/>
            <person name="Fuchs T."/>
            <person name="Gasser K."/>
            <person name="Kramer D."/>
            <person name="Li W."/>
            <person name="Munsamy K."/>
            <person name="Piso A."/>
            <person name="Price J.L."/>
            <person name="Sonnekus B."/>
            <person name="Thomas C."/>
            <person name="van der Nest A."/>
            <person name="van Dijk A."/>
            <person name="van Heerden A."/>
            <person name="van Vuuren N."/>
            <person name="Yilmaz N."/>
            <person name="Duong T.A."/>
            <person name="van der Merwe N.A."/>
            <person name="Wingfield M.J."/>
            <person name="Wingfield B.D."/>
        </authorList>
    </citation>
    <scope>NUCLEOTIDE SEQUENCE [LARGE SCALE GENOMIC DNA]</scope>
    <source>
        <strain evidence="2 3">CMW 18300</strain>
    </source>
</reference>
<evidence type="ECO:0000313" key="3">
    <source>
        <dbReference type="Proteomes" id="UP001583177"/>
    </source>
</evidence>
<protein>
    <submittedName>
        <fullName evidence="2">Uncharacterized protein</fullName>
    </submittedName>
</protein>
<gene>
    <name evidence="2" type="ORF">Daus18300_005059</name>
</gene>
<dbReference type="Proteomes" id="UP001583177">
    <property type="component" value="Unassembled WGS sequence"/>
</dbReference>
<feature type="compositionally biased region" description="Polar residues" evidence="1">
    <location>
        <begin position="30"/>
        <end position="44"/>
    </location>
</feature>
<evidence type="ECO:0000313" key="2">
    <source>
        <dbReference type="EMBL" id="KAL1870739.1"/>
    </source>
</evidence>
<name>A0ABR3X553_9PEZI</name>
<feature type="compositionally biased region" description="Basic and acidic residues" evidence="1">
    <location>
        <begin position="48"/>
        <end position="76"/>
    </location>
</feature>
<evidence type="ECO:0000256" key="1">
    <source>
        <dbReference type="SAM" id="MobiDB-lite"/>
    </source>
</evidence>
<organism evidence="2 3">
    <name type="scientific">Diaporthe australafricana</name>
    <dbReference type="NCBI Taxonomy" id="127596"/>
    <lineage>
        <taxon>Eukaryota</taxon>
        <taxon>Fungi</taxon>
        <taxon>Dikarya</taxon>
        <taxon>Ascomycota</taxon>
        <taxon>Pezizomycotina</taxon>
        <taxon>Sordariomycetes</taxon>
        <taxon>Sordariomycetidae</taxon>
        <taxon>Diaporthales</taxon>
        <taxon>Diaporthaceae</taxon>
        <taxon>Diaporthe</taxon>
    </lineage>
</organism>
<comment type="caution">
    <text evidence="2">The sequence shown here is derived from an EMBL/GenBank/DDBJ whole genome shotgun (WGS) entry which is preliminary data.</text>
</comment>
<sequence>MTIFVKGMGSLTTGGATLDIKDGVEIAIRTNGSERNSWGGSNNASSEIEERRGRSELKSTSDTRSDRDEKIPREMD</sequence>
<keyword evidence="3" id="KW-1185">Reference proteome</keyword>
<accession>A0ABR3X553</accession>
<dbReference type="EMBL" id="JAWRVE010000036">
    <property type="protein sequence ID" value="KAL1870739.1"/>
    <property type="molecule type" value="Genomic_DNA"/>
</dbReference>
<feature type="region of interest" description="Disordered" evidence="1">
    <location>
        <begin position="29"/>
        <end position="76"/>
    </location>
</feature>